<organism evidence="1 2">
    <name type="scientific">Lactococcus lactis</name>
    <dbReference type="NCBI Taxonomy" id="1358"/>
    <lineage>
        <taxon>Bacteria</taxon>
        <taxon>Bacillati</taxon>
        <taxon>Bacillota</taxon>
        <taxon>Bacilli</taxon>
        <taxon>Lactobacillales</taxon>
        <taxon>Streptococcaceae</taxon>
        <taxon>Lactococcus</taxon>
    </lineage>
</organism>
<dbReference type="Proteomes" id="UP001207687">
    <property type="component" value="Unassembled WGS sequence"/>
</dbReference>
<comment type="caution">
    <text evidence="1">The sequence shown here is derived from an EMBL/GenBank/DDBJ whole genome shotgun (WGS) entry which is preliminary data.</text>
</comment>
<accession>A0AAW5TQY6</accession>
<gene>
    <name evidence="1" type="ORF">M2256_000457</name>
</gene>
<proteinExistence type="predicted"/>
<evidence type="ECO:0000313" key="2">
    <source>
        <dbReference type="Proteomes" id="UP001207687"/>
    </source>
</evidence>
<protein>
    <submittedName>
        <fullName evidence="1">Uncharacterized protein</fullName>
    </submittedName>
</protein>
<dbReference type="AlphaFoldDB" id="A0AAW5TQY6"/>
<sequence>MPATFLGQNTACSNEKSVKLLGWKPRSGEAAIIQTAQTMLDLGVIKVD</sequence>
<reference evidence="1" key="1">
    <citation type="submission" date="2023-08" db="EMBL/GenBank/DDBJ databases">
        <title>Genomic analyses of the natural microbiome of Caenorhabditis elegans.</title>
        <authorList>
            <person name="Samuel B."/>
        </authorList>
    </citation>
    <scope>NUCLEOTIDE SEQUENCE</scope>
    <source>
        <strain evidence="1">BIGb0220</strain>
    </source>
</reference>
<dbReference type="RefSeq" id="WP_260317396.1">
    <property type="nucleotide sequence ID" value="NZ_JAOQNN010000001.1"/>
</dbReference>
<evidence type="ECO:0000313" key="1">
    <source>
        <dbReference type="EMBL" id="MCW2279999.1"/>
    </source>
</evidence>
<name>A0AAW5TQY6_9LACT</name>
<dbReference type="EMBL" id="JAOQNN010000001">
    <property type="protein sequence ID" value="MCW2279999.1"/>
    <property type="molecule type" value="Genomic_DNA"/>
</dbReference>